<feature type="region of interest" description="Disordered" evidence="1">
    <location>
        <begin position="120"/>
        <end position="234"/>
    </location>
</feature>
<dbReference type="Proteomes" id="UP000283841">
    <property type="component" value="Unassembled WGS sequence"/>
</dbReference>
<evidence type="ECO:0000313" key="3">
    <source>
        <dbReference type="Proteomes" id="UP000283841"/>
    </source>
</evidence>
<keyword evidence="3" id="KW-1185">Reference proteome</keyword>
<evidence type="ECO:0000256" key="1">
    <source>
        <dbReference type="SAM" id="MobiDB-lite"/>
    </source>
</evidence>
<reference evidence="2 3" key="1">
    <citation type="journal article" date="2018" name="Front. Microbiol.">
        <title>Genomic and genetic insights into a cosmopolitan fungus, Paecilomyces variotii (Eurotiales).</title>
        <authorList>
            <person name="Urquhart A.S."/>
            <person name="Mondo S.J."/>
            <person name="Makela M.R."/>
            <person name="Hane J.K."/>
            <person name="Wiebenga A."/>
            <person name="He G."/>
            <person name="Mihaltcheva S."/>
            <person name="Pangilinan J."/>
            <person name="Lipzen A."/>
            <person name="Barry K."/>
            <person name="de Vries R.P."/>
            <person name="Grigoriev I.V."/>
            <person name="Idnurm A."/>
        </authorList>
    </citation>
    <scope>NUCLEOTIDE SEQUENCE [LARGE SCALE GENOMIC DNA]</scope>
    <source>
        <strain evidence="2 3">CBS 101075</strain>
    </source>
</reference>
<sequence>MKDIIIKLQMALLKSLSGSSNGDVEVDFVVLQTVSEESRFSAIRALYELYQRMEAAAPIRVGPGAMLIPGARDPQFINPFSSSLTDQFPSIAEPQGPAPGRRTASFSSFFASKRRSLSGLLPSSRQSRITPVSEIDGEGDSSVRRNDTPSLLQMPEQRDRERRATARRQTLSSYADQFLPPEEDNPWTKEASSEDEDSSPPSSHQSGSDQVWGDHPQDPPFHGGESPSKEESSLNGTIAVLSGVSITLYLPCEANKFAGFCRGAGKLQDGDKNAFRKATRPAGMYNDIPFWQCRSCPYEGLMVGGAAKSTRAFDHSVHIHKATGIRYRWVFLAKSHVTKKIFGCIFCCAERKTQCEKFEDISPFMDHLLQKHRHAVPGMEALLYRTKCILGRVADVTEDFDINIPPET</sequence>
<dbReference type="EMBL" id="RCNU01000003">
    <property type="protein sequence ID" value="RWQ97018.1"/>
    <property type="molecule type" value="Genomic_DNA"/>
</dbReference>
<comment type="caution">
    <text evidence="2">The sequence shown here is derived from an EMBL/GenBank/DDBJ whole genome shotgun (WGS) entry which is preliminary data.</text>
</comment>
<organism evidence="2 3">
    <name type="scientific">Byssochlamys spectabilis</name>
    <name type="common">Paecilomyces variotii</name>
    <dbReference type="NCBI Taxonomy" id="264951"/>
    <lineage>
        <taxon>Eukaryota</taxon>
        <taxon>Fungi</taxon>
        <taxon>Dikarya</taxon>
        <taxon>Ascomycota</taxon>
        <taxon>Pezizomycotina</taxon>
        <taxon>Eurotiomycetes</taxon>
        <taxon>Eurotiomycetidae</taxon>
        <taxon>Eurotiales</taxon>
        <taxon>Thermoascaceae</taxon>
        <taxon>Paecilomyces</taxon>
    </lineage>
</organism>
<dbReference type="AlphaFoldDB" id="A0A443HYU2"/>
<name>A0A443HYU2_BYSSP</name>
<dbReference type="STRING" id="264951.A0A443HYU2"/>
<protein>
    <submittedName>
        <fullName evidence="2">Uncharacterized protein</fullName>
    </submittedName>
</protein>
<dbReference type="VEuPathDB" id="FungiDB:C8Q69DRAFT_212807"/>
<proteinExistence type="predicted"/>
<gene>
    <name evidence="2" type="ORF">C8Q69DRAFT_212807</name>
</gene>
<dbReference type="RefSeq" id="XP_028486663.1">
    <property type="nucleotide sequence ID" value="XM_028626207.1"/>
</dbReference>
<accession>A0A443HYU2</accession>
<evidence type="ECO:0000313" key="2">
    <source>
        <dbReference type="EMBL" id="RWQ97018.1"/>
    </source>
</evidence>
<dbReference type="GeneID" id="39595484"/>
<feature type="compositionally biased region" description="Low complexity" evidence="1">
    <location>
        <begin position="199"/>
        <end position="210"/>
    </location>
</feature>